<reference evidence="1 2" key="1">
    <citation type="submission" date="2017-08" db="EMBL/GenBank/DDBJ databases">
        <authorList>
            <person name="de Groot N.N."/>
        </authorList>
    </citation>
    <scope>NUCLEOTIDE SEQUENCE [LARGE SCALE GENOMIC DNA]</scope>
    <source>
        <strain evidence="1 2">HM2</strain>
    </source>
</reference>
<organism evidence="1 2">
    <name type="scientific">Fibrobacter succinogenes</name>
    <name type="common">Bacteroides succinogenes</name>
    <dbReference type="NCBI Taxonomy" id="833"/>
    <lineage>
        <taxon>Bacteria</taxon>
        <taxon>Pseudomonadati</taxon>
        <taxon>Fibrobacterota</taxon>
        <taxon>Fibrobacteria</taxon>
        <taxon>Fibrobacterales</taxon>
        <taxon>Fibrobacteraceae</taxon>
        <taxon>Fibrobacter</taxon>
    </lineage>
</organism>
<protein>
    <submittedName>
        <fullName evidence="1">Uncharacterized protein</fullName>
    </submittedName>
</protein>
<dbReference type="EMBL" id="UHJL01000001">
    <property type="protein sequence ID" value="SUQ18838.1"/>
    <property type="molecule type" value="Genomic_DNA"/>
</dbReference>
<gene>
    <name evidence="1" type="ORF">SAMN05661053_0058</name>
</gene>
<evidence type="ECO:0000313" key="2">
    <source>
        <dbReference type="Proteomes" id="UP000255423"/>
    </source>
</evidence>
<evidence type="ECO:0000313" key="1">
    <source>
        <dbReference type="EMBL" id="SUQ18838.1"/>
    </source>
</evidence>
<dbReference type="Proteomes" id="UP000255423">
    <property type="component" value="Unassembled WGS sequence"/>
</dbReference>
<name>A0A380RTG1_FIBSU</name>
<dbReference type="RefSeq" id="WP_109571675.1">
    <property type="nucleotide sequence ID" value="NZ_UHJL01000001.1"/>
</dbReference>
<dbReference type="AlphaFoldDB" id="A0A380RTG1"/>
<proteinExistence type="predicted"/>
<accession>A0A380RTG1</accession>
<sequence>MEEQLQKALNNVSFSVNAEKQTMDLTVIPHGETTPISFHLNYKIVENGEKTEFFVTKIASDRLWVDEIVKMWLEKSNFNYKIPQNIVGIVKMFLK</sequence>